<evidence type="ECO:0000256" key="1">
    <source>
        <dbReference type="SAM" id="MobiDB-lite"/>
    </source>
</evidence>
<accession>A0A7W9ZDS1</accession>
<dbReference type="RefSeq" id="WP_184260101.1">
    <property type="nucleotide sequence ID" value="NZ_JACIIX010000001.1"/>
</dbReference>
<protein>
    <submittedName>
        <fullName evidence="2">Uncharacterized protein</fullName>
    </submittedName>
</protein>
<reference evidence="2 3" key="1">
    <citation type="submission" date="2020-08" db="EMBL/GenBank/DDBJ databases">
        <title>Genomic Encyclopedia of Type Strains, Phase IV (KMG-IV): sequencing the most valuable type-strain genomes for metagenomic binning, comparative biology and taxonomic classification.</title>
        <authorList>
            <person name="Goeker M."/>
        </authorList>
    </citation>
    <scope>NUCLEOTIDE SEQUENCE [LARGE SCALE GENOMIC DNA]</scope>
    <source>
        <strain evidence="2 3">DSM 11590</strain>
    </source>
</reference>
<evidence type="ECO:0000313" key="3">
    <source>
        <dbReference type="Proteomes" id="UP000544872"/>
    </source>
</evidence>
<proteinExistence type="predicted"/>
<dbReference type="Proteomes" id="UP000544872">
    <property type="component" value="Unassembled WGS sequence"/>
</dbReference>
<sequence>MSDDTTLPPPAPKSAGHTRLSPAGQARVEDRHAAMAAALRANLLRRKQQLRGRQDDAAVAAGVTEDVPTDPDAGG</sequence>
<organism evidence="2 3">
    <name type="scientific">Novispirillum itersonii</name>
    <name type="common">Aquaspirillum itersonii</name>
    <dbReference type="NCBI Taxonomy" id="189"/>
    <lineage>
        <taxon>Bacteria</taxon>
        <taxon>Pseudomonadati</taxon>
        <taxon>Pseudomonadota</taxon>
        <taxon>Alphaproteobacteria</taxon>
        <taxon>Rhodospirillales</taxon>
        <taxon>Novispirillaceae</taxon>
        <taxon>Novispirillum</taxon>
    </lineage>
</organism>
<comment type="caution">
    <text evidence="2">The sequence shown here is derived from an EMBL/GenBank/DDBJ whole genome shotgun (WGS) entry which is preliminary data.</text>
</comment>
<evidence type="ECO:0000313" key="2">
    <source>
        <dbReference type="EMBL" id="MBB6208767.1"/>
    </source>
</evidence>
<keyword evidence="3" id="KW-1185">Reference proteome</keyword>
<name>A0A7W9ZDS1_NOVIT</name>
<dbReference type="AlphaFoldDB" id="A0A7W9ZDS1"/>
<gene>
    <name evidence="2" type="ORF">FHS48_000148</name>
</gene>
<feature type="region of interest" description="Disordered" evidence="1">
    <location>
        <begin position="49"/>
        <end position="75"/>
    </location>
</feature>
<dbReference type="EMBL" id="JACIIX010000001">
    <property type="protein sequence ID" value="MBB6208767.1"/>
    <property type="molecule type" value="Genomic_DNA"/>
</dbReference>
<feature type="region of interest" description="Disordered" evidence="1">
    <location>
        <begin position="1"/>
        <end position="31"/>
    </location>
</feature>